<accession>A0AAC9LCW4</accession>
<feature type="compositionally biased region" description="Low complexity" evidence="1">
    <location>
        <begin position="1"/>
        <end position="40"/>
    </location>
</feature>
<dbReference type="AlphaFoldDB" id="A0AAC9LCW4"/>
<protein>
    <submittedName>
        <fullName evidence="2">Uncharacterized protein</fullName>
    </submittedName>
</protein>
<dbReference type="Proteomes" id="UP000185511">
    <property type="component" value="Chromosome"/>
</dbReference>
<gene>
    <name evidence="2" type="ORF">UA74_10010</name>
</gene>
<proteinExistence type="predicted"/>
<dbReference type="KEGG" id="acad:UA74_10010"/>
<evidence type="ECO:0000313" key="3">
    <source>
        <dbReference type="Proteomes" id="UP000185511"/>
    </source>
</evidence>
<organism evidence="2 3">
    <name type="scientific">Actinoalloteichus fjordicus</name>
    <dbReference type="NCBI Taxonomy" id="1612552"/>
    <lineage>
        <taxon>Bacteria</taxon>
        <taxon>Bacillati</taxon>
        <taxon>Actinomycetota</taxon>
        <taxon>Actinomycetes</taxon>
        <taxon>Pseudonocardiales</taxon>
        <taxon>Pseudonocardiaceae</taxon>
        <taxon>Actinoalloteichus</taxon>
    </lineage>
</organism>
<feature type="region of interest" description="Disordered" evidence="1">
    <location>
        <begin position="1"/>
        <end position="41"/>
    </location>
</feature>
<dbReference type="EMBL" id="CP016076">
    <property type="protein sequence ID" value="APU14065.1"/>
    <property type="molecule type" value="Genomic_DNA"/>
</dbReference>
<keyword evidence="3" id="KW-1185">Reference proteome</keyword>
<reference evidence="3" key="1">
    <citation type="submission" date="2016-06" db="EMBL/GenBank/DDBJ databases">
        <title>Complete genome sequence of Actinoalloteichus fjordicus DSM 46855 (=ADI127-17), type strain of the new species Actinoalloteichus fjordicus.</title>
        <authorList>
            <person name="Ruckert C."/>
            <person name="Nouioui I."/>
            <person name="Willmese J."/>
            <person name="van Wezel G."/>
            <person name="Klenk H.-P."/>
            <person name="Kalinowski J."/>
            <person name="Zotchev S.B."/>
        </authorList>
    </citation>
    <scope>NUCLEOTIDE SEQUENCE [LARGE SCALE GENOMIC DNA]</scope>
    <source>
        <strain evidence="3">ADI127-7</strain>
    </source>
</reference>
<name>A0AAC9LCW4_9PSEU</name>
<evidence type="ECO:0000256" key="1">
    <source>
        <dbReference type="SAM" id="MobiDB-lite"/>
    </source>
</evidence>
<sequence length="131" mass="13675">MTKAAMTKAPTTKAPTTGAPMTGAPMAKMPPAAPADPGFAGQSGAGPLLDRLLRWWRTRRLLVAVGPRGGRPLMPPAPVPQVSAPAVPVPRVPALDLLVCREPARERAPRVGAAARVRPFVLIGRLRAVDA</sequence>
<evidence type="ECO:0000313" key="2">
    <source>
        <dbReference type="EMBL" id="APU14065.1"/>
    </source>
</evidence>